<dbReference type="AlphaFoldDB" id="A0A818X263"/>
<dbReference type="FunFam" id="3.40.50.300:FF:001253">
    <property type="entry name" value="ATP-binding cassette protein subfamily A, member 10"/>
    <property type="match status" value="1"/>
</dbReference>
<dbReference type="InterPro" id="IPR003593">
    <property type="entry name" value="AAA+_ATPase"/>
</dbReference>
<organism evidence="4 5">
    <name type="scientific">Rotaria sordida</name>
    <dbReference type="NCBI Taxonomy" id="392033"/>
    <lineage>
        <taxon>Eukaryota</taxon>
        <taxon>Metazoa</taxon>
        <taxon>Spiralia</taxon>
        <taxon>Gnathifera</taxon>
        <taxon>Rotifera</taxon>
        <taxon>Eurotatoria</taxon>
        <taxon>Bdelloidea</taxon>
        <taxon>Philodinida</taxon>
        <taxon>Philodinidae</taxon>
        <taxon>Rotaria</taxon>
    </lineage>
</organism>
<dbReference type="Pfam" id="PF00005">
    <property type="entry name" value="ABC_tran"/>
    <property type="match status" value="1"/>
</dbReference>
<keyword evidence="2" id="KW-0067">ATP-binding</keyword>
<dbReference type="InterPro" id="IPR026082">
    <property type="entry name" value="ABCA"/>
</dbReference>
<dbReference type="InterPro" id="IPR027417">
    <property type="entry name" value="P-loop_NTPase"/>
</dbReference>
<name>A0A818X263_9BILA</name>
<dbReference type="Gene3D" id="3.40.50.300">
    <property type="entry name" value="P-loop containing nucleotide triphosphate hydrolases"/>
    <property type="match status" value="1"/>
</dbReference>
<dbReference type="SMART" id="SM00382">
    <property type="entry name" value="AAA"/>
    <property type="match status" value="1"/>
</dbReference>
<dbReference type="CDD" id="cd03263">
    <property type="entry name" value="ABC_subfamily_A"/>
    <property type="match status" value="1"/>
</dbReference>
<gene>
    <name evidence="4" type="ORF">OTI717_LOCUS14645</name>
</gene>
<dbReference type="GO" id="GO:0016020">
    <property type="term" value="C:membrane"/>
    <property type="evidence" value="ECO:0007669"/>
    <property type="project" value="InterPro"/>
</dbReference>
<protein>
    <recommendedName>
        <fullName evidence="3">ABC transporter domain-containing protein</fullName>
    </recommendedName>
</protein>
<dbReference type="GO" id="GO:0005319">
    <property type="term" value="F:lipid transporter activity"/>
    <property type="evidence" value="ECO:0007669"/>
    <property type="project" value="TreeGrafter"/>
</dbReference>
<dbReference type="PANTHER" id="PTHR19229">
    <property type="entry name" value="ATP-BINDING CASSETTE TRANSPORTER SUBFAMILY A ABCA"/>
    <property type="match status" value="1"/>
</dbReference>
<feature type="domain" description="ABC transporter" evidence="3">
    <location>
        <begin position="73"/>
        <end position="303"/>
    </location>
</feature>
<dbReference type="PROSITE" id="PS50893">
    <property type="entry name" value="ABC_TRANSPORTER_2"/>
    <property type="match status" value="1"/>
</dbReference>
<dbReference type="PROSITE" id="PS00211">
    <property type="entry name" value="ABC_TRANSPORTER_1"/>
    <property type="match status" value="1"/>
</dbReference>
<proteinExistence type="predicted"/>
<keyword evidence="1" id="KW-0547">Nucleotide-binding</keyword>
<dbReference type="InterPro" id="IPR017871">
    <property type="entry name" value="ABC_transporter-like_CS"/>
</dbReference>
<dbReference type="SUPFAM" id="SSF52540">
    <property type="entry name" value="P-loop containing nucleoside triphosphate hydrolases"/>
    <property type="match status" value="1"/>
</dbReference>
<dbReference type="EMBL" id="CAJOAX010001654">
    <property type="protein sequence ID" value="CAF3734537.1"/>
    <property type="molecule type" value="Genomic_DNA"/>
</dbReference>
<dbReference type="GO" id="GO:0005524">
    <property type="term" value="F:ATP binding"/>
    <property type="evidence" value="ECO:0007669"/>
    <property type="project" value="UniProtKB-KW"/>
</dbReference>
<dbReference type="InterPro" id="IPR003439">
    <property type="entry name" value="ABC_transporter-like_ATP-bd"/>
</dbReference>
<evidence type="ECO:0000256" key="2">
    <source>
        <dbReference type="ARBA" id="ARBA00022840"/>
    </source>
</evidence>
<comment type="caution">
    <text evidence="4">The sequence shown here is derived from an EMBL/GenBank/DDBJ whole genome shotgun (WGS) entry which is preliminary data.</text>
</comment>
<dbReference type="GO" id="GO:0140359">
    <property type="term" value="F:ABC-type transporter activity"/>
    <property type="evidence" value="ECO:0007669"/>
    <property type="project" value="InterPro"/>
</dbReference>
<dbReference type="GO" id="GO:0016887">
    <property type="term" value="F:ATP hydrolysis activity"/>
    <property type="evidence" value="ECO:0007669"/>
    <property type="project" value="InterPro"/>
</dbReference>
<dbReference type="Proteomes" id="UP000663823">
    <property type="component" value="Unassembled WGS sequence"/>
</dbReference>
<evidence type="ECO:0000259" key="3">
    <source>
        <dbReference type="PROSITE" id="PS50893"/>
    </source>
</evidence>
<reference evidence="4" key="1">
    <citation type="submission" date="2021-02" db="EMBL/GenBank/DDBJ databases">
        <authorList>
            <person name="Nowell W R."/>
        </authorList>
    </citation>
    <scope>NUCLEOTIDE SEQUENCE</scope>
</reference>
<evidence type="ECO:0000313" key="5">
    <source>
        <dbReference type="Proteomes" id="UP000663823"/>
    </source>
</evidence>
<evidence type="ECO:0000313" key="4">
    <source>
        <dbReference type="EMBL" id="CAF3734537.1"/>
    </source>
</evidence>
<accession>A0A818X263</accession>
<evidence type="ECO:0000256" key="1">
    <source>
        <dbReference type="ARBA" id="ARBA00022741"/>
    </source>
</evidence>
<sequence length="378" mass="42987">MILAIYIERINPGEFGISQPWNYLCKKGYWKSQQVSSIKQTKINKNKDKDYSTIENNHWIESSSLANTKLPVLSINHMTKRFGKLNAVMNLSLDFYNGEVCSLLGHNGAGKTTTTFILVGMLEPTSGSITVKGLDGRMHIQEIRKIIGFCPQYDILYNELSVREHLKLVAEMRQMRRKEAEESIDNILNLIGLVDQQHTWANNLSGGMKRRLSIGISLVGDSKVLILDEPTSGIDPYNRRLIWTIIRKMKEAGKCIILTTHFLEEADVLSDRIAVMSKGRLQANGTPEFLKQQTDFEYRIFIEKNETCDIQHITKFFQEHVQTTVLERQSASELVFGIKRGASQRISRLINTLDEQGPNIGIKGYGLSMTTVEEVFLK</sequence>